<evidence type="ECO:0000256" key="8">
    <source>
        <dbReference type="SAM" id="Phobius"/>
    </source>
</evidence>
<dbReference type="CDD" id="cd11040">
    <property type="entry name" value="CYP7_CYP8-like"/>
    <property type="match status" value="1"/>
</dbReference>
<evidence type="ECO:0000313" key="10">
    <source>
        <dbReference type="Proteomes" id="UP000758603"/>
    </source>
</evidence>
<dbReference type="GeneID" id="70138171"/>
<dbReference type="GO" id="GO:0004497">
    <property type="term" value="F:monooxygenase activity"/>
    <property type="evidence" value="ECO:0007669"/>
    <property type="project" value="UniProtKB-KW"/>
</dbReference>
<dbReference type="GO" id="GO:0020037">
    <property type="term" value="F:heme binding"/>
    <property type="evidence" value="ECO:0007669"/>
    <property type="project" value="InterPro"/>
</dbReference>
<dbReference type="InterPro" id="IPR001128">
    <property type="entry name" value="Cyt_P450"/>
</dbReference>
<feature type="transmembrane region" description="Helical" evidence="8">
    <location>
        <begin position="12"/>
        <end position="35"/>
    </location>
</feature>
<dbReference type="Gene3D" id="1.10.630.10">
    <property type="entry name" value="Cytochrome P450"/>
    <property type="match status" value="1"/>
</dbReference>
<dbReference type="InterPro" id="IPR002403">
    <property type="entry name" value="Cyt_P450_E_grp-IV"/>
</dbReference>
<organism evidence="9 10">
    <name type="scientific">Truncatella angustata</name>
    <dbReference type="NCBI Taxonomy" id="152316"/>
    <lineage>
        <taxon>Eukaryota</taxon>
        <taxon>Fungi</taxon>
        <taxon>Dikarya</taxon>
        <taxon>Ascomycota</taxon>
        <taxon>Pezizomycotina</taxon>
        <taxon>Sordariomycetes</taxon>
        <taxon>Xylariomycetidae</taxon>
        <taxon>Amphisphaeriales</taxon>
        <taxon>Sporocadaceae</taxon>
        <taxon>Truncatella</taxon>
    </lineage>
</organism>
<feature type="transmembrane region" description="Helical" evidence="8">
    <location>
        <begin position="305"/>
        <end position="327"/>
    </location>
</feature>
<evidence type="ECO:0000256" key="3">
    <source>
        <dbReference type="ARBA" id="ARBA00022723"/>
    </source>
</evidence>
<keyword evidence="8" id="KW-1133">Transmembrane helix</keyword>
<keyword evidence="3 6" id="KW-0479">Metal-binding</keyword>
<sequence length="554" mass="61297">MALTDILRGGVGGLDGLTLSVILGGSLVALLWRVFTLRLDSREPPILKPDVPVVGHIIGMIRGSHGYWPKLYQSKPLPAATLPMLNGKMYVLNDPGLISAVFRARTLSFDPFLLKTIHHMIPISGGAMDVFRADEFQHRFQKVVYSKMTGADLLRMNAVVLGDVFGQINRLPANMEVEDTFLWFRSLLTMSTIVALVGKEHSWKMHRNAGARFWEYEAYIHYFVLGPAPWLTCPSAYESRAELHKALIECVEIGHRLAKEASVSRPTNMIPDFSSAAPTAPDVSALTKDVVELLDEHHWTASDKAALFIAIFQGAIANTVPTAYWYMMHIMSSPKLVAKLRKELARIAVPGPAGPDGKREVRVDLRDLSEENMPLLTAAFRENQRMIGVGSINRWVVSDTVVTSAADPGRSYLLRKDNALLIPQMLNHMDAAHWGPDVAEFRPERFLPAKGREFHGEAPVPRGAFTPFGGGKHLCPGRNFASAENWGTMIALLLGFEMTTPEGEPLEVPERTMPTPAHAIGRPVAGSNLRSSIRRRKGWENVVWKVAEVPGKDS</sequence>
<comment type="cofactor">
    <cofactor evidence="1 6">
        <name>heme</name>
        <dbReference type="ChEBI" id="CHEBI:30413"/>
    </cofactor>
</comment>
<evidence type="ECO:0000256" key="7">
    <source>
        <dbReference type="RuleBase" id="RU000461"/>
    </source>
</evidence>
<dbReference type="InterPro" id="IPR036396">
    <property type="entry name" value="Cyt_P450_sf"/>
</dbReference>
<dbReference type="Pfam" id="PF00067">
    <property type="entry name" value="p450"/>
    <property type="match status" value="1"/>
</dbReference>
<name>A0A9P8RKL3_9PEZI</name>
<dbReference type="OrthoDB" id="1470350at2759"/>
<dbReference type="RefSeq" id="XP_045954297.1">
    <property type="nucleotide sequence ID" value="XM_046109280.1"/>
</dbReference>
<proteinExistence type="inferred from homology"/>
<comment type="similarity">
    <text evidence="2 7">Belongs to the cytochrome P450 family.</text>
</comment>
<dbReference type="AlphaFoldDB" id="A0A9P8RKL3"/>
<dbReference type="GO" id="GO:0016705">
    <property type="term" value="F:oxidoreductase activity, acting on paired donors, with incorporation or reduction of molecular oxygen"/>
    <property type="evidence" value="ECO:0007669"/>
    <property type="project" value="InterPro"/>
</dbReference>
<dbReference type="EMBL" id="JAGPXC010000008">
    <property type="protein sequence ID" value="KAH6647785.1"/>
    <property type="molecule type" value="Genomic_DNA"/>
</dbReference>
<dbReference type="GO" id="GO:0005506">
    <property type="term" value="F:iron ion binding"/>
    <property type="evidence" value="ECO:0007669"/>
    <property type="project" value="InterPro"/>
</dbReference>
<accession>A0A9P8RKL3</accession>
<dbReference type="PRINTS" id="PR00465">
    <property type="entry name" value="EP450IV"/>
</dbReference>
<dbReference type="PANTHER" id="PTHR47582">
    <property type="entry name" value="P450, PUTATIVE (EUROFUNG)-RELATED"/>
    <property type="match status" value="1"/>
</dbReference>
<keyword evidence="10" id="KW-1185">Reference proteome</keyword>
<protein>
    <submittedName>
        <fullName evidence="9">Cytochrome P450</fullName>
    </submittedName>
</protein>
<evidence type="ECO:0000256" key="6">
    <source>
        <dbReference type="PIRSR" id="PIRSR602403-1"/>
    </source>
</evidence>
<evidence type="ECO:0000256" key="1">
    <source>
        <dbReference type="ARBA" id="ARBA00001971"/>
    </source>
</evidence>
<comment type="caution">
    <text evidence="9">The sequence shown here is derived from an EMBL/GenBank/DDBJ whole genome shotgun (WGS) entry which is preliminary data.</text>
</comment>
<keyword evidence="5 7" id="KW-0503">Monooxygenase</keyword>
<dbReference type="InterPro" id="IPR017972">
    <property type="entry name" value="Cyt_P450_CS"/>
</dbReference>
<dbReference type="SUPFAM" id="SSF48264">
    <property type="entry name" value="Cytochrome P450"/>
    <property type="match status" value="1"/>
</dbReference>
<keyword evidence="7" id="KW-0560">Oxidoreductase</keyword>
<evidence type="ECO:0000256" key="2">
    <source>
        <dbReference type="ARBA" id="ARBA00010617"/>
    </source>
</evidence>
<keyword evidence="8" id="KW-0472">Membrane</keyword>
<keyword evidence="6 7" id="KW-0349">Heme</keyword>
<reference evidence="9" key="1">
    <citation type="journal article" date="2021" name="Nat. Commun.">
        <title>Genetic determinants of endophytism in the Arabidopsis root mycobiome.</title>
        <authorList>
            <person name="Mesny F."/>
            <person name="Miyauchi S."/>
            <person name="Thiergart T."/>
            <person name="Pickel B."/>
            <person name="Atanasova L."/>
            <person name="Karlsson M."/>
            <person name="Huettel B."/>
            <person name="Barry K.W."/>
            <person name="Haridas S."/>
            <person name="Chen C."/>
            <person name="Bauer D."/>
            <person name="Andreopoulos W."/>
            <person name="Pangilinan J."/>
            <person name="LaButti K."/>
            <person name="Riley R."/>
            <person name="Lipzen A."/>
            <person name="Clum A."/>
            <person name="Drula E."/>
            <person name="Henrissat B."/>
            <person name="Kohler A."/>
            <person name="Grigoriev I.V."/>
            <person name="Martin F.M."/>
            <person name="Hacquard S."/>
        </authorList>
    </citation>
    <scope>NUCLEOTIDE SEQUENCE</scope>
    <source>
        <strain evidence="9">MPI-SDFR-AT-0073</strain>
    </source>
</reference>
<evidence type="ECO:0000256" key="5">
    <source>
        <dbReference type="ARBA" id="ARBA00023033"/>
    </source>
</evidence>
<dbReference type="Proteomes" id="UP000758603">
    <property type="component" value="Unassembled WGS sequence"/>
</dbReference>
<dbReference type="PROSITE" id="PS00086">
    <property type="entry name" value="CYTOCHROME_P450"/>
    <property type="match status" value="1"/>
</dbReference>
<keyword evidence="8" id="KW-0812">Transmembrane</keyword>
<feature type="binding site" description="axial binding residue" evidence="6">
    <location>
        <position position="475"/>
    </location>
    <ligand>
        <name>heme</name>
        <dbReference type="ChEBI" id="CHEBI:30413"/>
    </ligand>
    <ligandPart>
        <name>Fe</name>
        <dbReference type="ChEBI" id="CHEBI:18248"/>
    </ligandPart>
</feature>
<dbReference type="InterPro" id="IPR053007">
    <property type="entry name" value="CYP450_monoxygenase_sec-met"/>
</dbReference>
<keyword evidence="4 6" id="KW-0408">Iron</keyword>
<evidence type="ECO:0000313" key="9">
    <source>
        <dbReference type="EMBL" id="KAH6647785.1"/>
    </source>
</evidence>
<evidence type="ECO:0000256" key="4">
    <source>
        <dbReference type="ARBA" id="ARBA00023004"/>
    </source>
</evidence>
<dbReference type="PANTHER" id="PTHR47582:SF1">
    <property type="entry name" value="P450, PUTATIVE (EUROFUNG)-RELATED"/>
    <property type="match status" value="1"/>
</dbReference>
<gene>
    <name evidence="9" type="ORF">BKA67DRAFT_694787</name>
</gene>